<sequence length="145" mass="16232">MPHTTSTSLAIFCETHCEFVFNGCSSVYIAWIVRFPQTVDNFDPENPLHLNFVRATANILAVSYGIQPPPEQKLVPVDSKWRDPATYAELGSQYVAPIWKPSNEKIAADSDEIKRLEQEKIKNSNDSDKNETGLSQDKTEACTAL</sequence>
<comment type="pathway">
    <text evidence="2">Protein modification.</text>
</comment>
<dbReference type="OrthoDB" id="10252231at2759"/>
<dbReference type="Proteomes" id="UP001165121">
    <property type="component" value="Unassembled WGS sequence"/>
</dbReference>
<reference evidence="5" key="1">
    <citation type="submission" date="2023-04" db="EMBL/GenBank/DDBJ databases">
        <title>Phytophthora fragariaefolia NBRC 109709.</title>
        <authorList>
            <person name="Ichikawa N."/>
            <person name="Sato H."/>
            <person name="Tonouchi N."/>
        </authorList>
    </citation>
    <scope>NUCLEOTIDE SEQUENCE</scope>
    <source>
        <strain evidence="5">NBRC 109709</strain>
    </source>
</reference>
<evidence type="ECO:0000313" key="6">
    <source>
        <dbReference type="Proteomes" id="UP001165121"/>
    </source>
</evidence>
<gene>
    <name evidence="5" type="ORF">Pfra01_001878600</name>
</gene>
<evidence type="ECO:0000256" key="2">
    <source>
        <dbReference type="ARBA" id="ARBA00043952"/>
    </source>
</evidence>
<dbReference type="InterPro" id="IPR019572">
    <property type="entry name" value="UBA_E1_SCCH"/>
</dbReference>
<feature type="compositionally biased region" description="Basic and acidic residues" evidence="3">
    <location>
        <begin position="118"/>
        <end position="131"/>
    </location>
</feature>
<dbReference type="EMBL" id="BSXT01002377">
    <property type="protein sequence ID" value="GMF48531.1"/>
    <property type="molecule type" value="Genomic_DNA"/>
</dbReference>
<dbReference type="Gene3D" id="1.10.10.2660">
    <property type="entry name" value="Ubiquitin-activating enzyme E1, SCCH domain"/>
    <property type="match status" value="1"/>
</dbReference>
<evidence type="ECO:0000313" key="5">
    <source>
        <dbReference type="EMBL" id="GMF48531.1"/>
    </source>
</evidence>
<keyword evidence="6" id="KW-1185">Reference proteome</keyword>
<protein>
    <submittedName>
        <fullName evidence="5">Unnamed protein product</fullName>
    </submittedName>
</protein>
<dbReference type="InterPro" id="IPR042063">
    <property type="entry name" value="Ubi_acti_E1_SCCH"/>
</dbReference>
<accession>A0A9W7CYZ9</accession>
<feature type="domain" description="Ubiquitin-activating enzyme SCCH" evidence="4">
    <location>
        <begin position="34"/>
        <end position="132"/>
    </location>
</feature>
<dbReference type="AlphaFoldDB" id="A0A9W7CYZ9"/>
<comment type="caution">
    <text evidence="5">The sequence shown here is derived from an EMBL/GenBank/DDBJ whole genome shotgun (WGS) entry which is preliminary data.</text>
</comment>
<dbReference type="Pfam" id="PF10585">
    <property type="entry name" value="UBA_E1_SCCH"/>
    <property type="match status" value="1"/>
</dbReference>
<feature type="region of interest" description="Disordered" evidence="3">
    <location>
        <begin position="118"/>
        <end position="145"/>
    </location>
</feature>
<evidence type="ECO:0000259" key="4">
    <source>
        <dbReference type="Pfam" id="PF10585"/>
    </source>
</evidence>
<evidence type="ECO:0000256" key="1">
    <source>
        <dbReference type="ARBA" id="ARBA00005673"/>
    </source>
</evidence>
<evidence type="ECO:0000256" key="3">
    <source>
        <dbReference type="SAM" id="MobiDB-lite"/>
    </source>
</evidence>
<proteinExistence type="inferred from homology"/>
<organism evidence="5 6">
    <name type="scientific">Phytophthora fragariaefolia</name>
    <dbReference type="NCBI Taxonomy" id="1490495"/>
    <lineage>
        <taxon>Eukaryota</taxon>
        <taxon>Sar</taxon>
        <taxon>Stramenopiles</taxon>
        <taxon>Oomycota</taxon>
        <taxon>Peronosporomycetes</taxon>
        <taxon>Peronosporales</taxon>
        <taxon>Peronosporaceae</taxon>
        <taxon>Phytophthora</taxon>
    </lineage>
</organism>
<comment type="similarity">
    <text evidence="1">Belongs to the ubiquitin-activating E1 family.</text>
</comment>
<name>A0A9W7CYZ9_9STRA</name>